<organism evidence="2 3">
    <name type="scientific">Methanosarcina vacuolata Z-761</name>
    <dbReference type="NCBI Taxonomy" id="1434123"/>
    <lineage>
        <taxon>Archaea</taxon>
        <taxon>Methanobacteriati</taxon>
        <taxon>Methanobacteriota</taxon>
        <taxon>Stenosarchaea group</taxon>
        <taxon>Methanomicrobia</taxon>
        <taxon>Methanosarcinales</taxon>
        <taxon>Methanosarcinaceae</taxon>
        <taxon>Methanosarcina</taxon>
    </lineage>
</organism>
<reference evidence="2 3" key="1">
    <citation type="submission" date="2014-07" db="EMBL/GenBank/DDBJ databases">
        <title>Methanogenic archaea and the global carbon cycle.</title>
        <authorList>
            <person name="Henriksen J.R."/>
            <person name="Luke J."/>
            <person name="Reinhart S."/>
            <person name="Benedict M.N."/>
            <person name="Youngblut N.D."/>
            <person name="Metcalf M.E."/>
            <person name="Whitaker R.J."/>
            <person name="Metcalf W.W."/>
        </authorList>
    </citation>
    <scope>NUCLEOTIDE SEQUENCE [LARGE SCALE GENOMIC DNA]</scope>
    <source>
        <strain evidence="2 3">Z-761</strain>
        <plasmid evidence="2 3">unnamed</plasmid>
    </source>
</reference>
<geneLocation type="plasmid" evidence="2 3">
    <name>unnamed</name>
</geneLocation>
<proteinExistence type="predicted"/>
<evidence type="ECO:0000313" key="3">
    <source>
        <dbReference type="Proteomes" id="UP000033096"/>
    </source>
</evidence>
<dbReference type="KEGG" id="mvc:MSVAZ_0017"/>
<gene>
    <name evidence="2" type="ORF">MSVAZ_0017</name>
</gene>
<name>A0A0E3LGC6_9EURY</name>
<dbReference type="HOGENOM" id="CLU_2165313_0_0_2"/>
<dbReference type="AlphaFoldDB" id="A0A0E3LGC6"/>
<dbReference type="Proteomes" id="UP000033096">
    <property type="component" value="Plasmid unnamed"/>
</dbReference>
<feature type="transmembrane region" description="Helical" evidence="1">
    <location>
        <begin position="34"/>
        <end position="54"/>
    </location>
</feature>
<keyword evidence="1" id="KW-0812">Transmembrane</keyword>
<evidence type="ECO:0000313" key="2">
    <source>
        <dbReference type="EMBL" id="AKB42286.1"/>
    </source>
</evidence>
<feature type="transmembrane region" description="Helical" evidence="1">
    <location>
        <begin position="61"/>
        <end position="84"/>
    </location>
</feature>
<feature type="transmembrane region" description="Helical" evidence="1">
    <location>
        <begin position="7"/>
        <end position="28"/>
    </location>
</feature>
<evidence type="ECO:0000256" key="1">
    <source>
        <dbReference type="SAM" id="Phobius"/>
    </source>
</evidence>
<protein>
    <submittedName>
        <fullName evidence="2">Uncharacterized protein</fullName>
    </submittedName>
</protein>
<sequence length="110" mass="13527">MLSCCRFSLYMFHFHYSSVFFLLPFPLYMFHFQYYHAFLLSFFTLHVSLTTIMLSCYRFPLYVFHLLLCFIYYYHALCYCFPLYMFQSLLQIFLLPCPLSIRVFVFIGQE</sequence>
<keyword evidence="3" id="KW-1185">Reference proteome</keyword>
<keyword evidence="1" id="KW-1133">Transmembrane helix</keyword>
<keyword evidence="1" id="KW-0472">Membrane</keyword>
<dbReference type="EMBL" id="CP009519">
    <property type="protein sequence ID" value="AKB42286.1"/>
    <property type="molecule type" value="Genomic_DNA"/>
</dbReference>
<accession>A0A0E3LGC6</accession>
<keyword evidence="2" id="KW-0614">Plasmid</keyword>
<feature type="transmembrane region" description="Helical" evidence="1">
    <location>
        <begin position="90"/>
        <end position="108"/>
    </location>
</feature>
<dbReference type="PATRIC" id="fig|1434123.4.peg.4317"/>